<evidence type="ECO:0000313" key="3">
    <source>
        <dbReference type="Proteomes" id="UP000276634"/>
    </source>
</evidence>
<dbReference type="Pfam" id="PF07963">
    <property type="entry name" value="N_methyl"/>
    <property type="match status" value="1"/>
</dbReference>
<dbReference type="SUPFAM" id="SSF54523">
    <property type="entry name" value="Pili subunits"/>
    <property type="match status" value="1"/>
</dbReference>
<keyword evidence="1" id="KW-1133">Transmembrane helix</keyword>
<dbReference type="Gene3D" id="3.30.700.10">
    <property type="entry name" value="Glycoprotein, Type 4 Pilin"/>
    <property type="match status" value="1"/>
</dbReference>
<dbReference type="InterPro" id="IPR045584">
    <property type="entry name" value="Pilin-like"/>
</dbReference>
<keyword evidence="3" id="KW-1185">Reference proteome</keyword>
<protein>
    <submittedName>
        <fullName evidence="2">MSHA pilin protein MshD</fullName>
    </submittedName>
</protein>
<comment type="caution">
    <text evidence="2">The sequence shown here is derived from an EMBL/GenBank/DDBJ whole genome shotgun (WGS) entry which is preliminary data.</text>
</comment>
<proteinExistence type="predicted"/>
<evidence type="ECO:0000256" key="1">
    <source>
        <dbReference type="SAM" id="Phobius"/>
    </source>
</evidence>
<evidence type="ECO:0000313" key="2">
    <source>
        <dbReference type="EMBL" id="ROR34197.1"/>
    </source>
</evidence>
<dbReference type="InterPro" id="IPR012902">
    <property type="entry name" value="N_methyl_site"/>
</dbReference>
<organism evidence="2 3">
    <name type="scientific">Inmirania thermothiophila</name>
    <dbReference type="NCBI Taxonomy" id="1750597"/>
    <lineage>
        <taxon>Bacteria</taxon>
        <taxon>Pseudomonadati</taxon>
        <taxon>Pseudomonadota</taxon>
        <taxon>Gammaproteobacteria</taxon>
        <taxon>Chromatiales</taxon>
        <taxon>Ectothiorhodospiraceae</taxon>
        <taxon>Inmirania</taxon>
    </lineage>
</organism>
<dbReference type="NCBIfam" id="TIGR02532">
    <property type="entry name" value="IV_pilin_GFxxxE"/>
    <property type="match status" value="1"/>
</dbReference>
<reference evidence="2 3" key="1">
    <citation type="submission" date="2018-11" db="EMBL/GenBank/DDBJ databases">
        <title>Genomic Encyclopedia of Type Strains, Phase IV (KMG-IV): sequencing the most valuable type-strain genomes for metagenomic binning, comparative biology and taxonomic classification.</title>
        <authorList>
            <person name="Goeker M."/>
        </authorList>
    </citation>
    <scope>NUCLEOTIDE SEQUENCE [LARGE SCALE GENOMIC DNA]</scope>
    <source>
        <strain evidence="2 3">DSM 100275</strain>
    </source>
</reference>
<accession>A0A3N1Y9X5</accession>
<keyword evidence="1" id="KW-0812">Transmembrane</keyword>
<dbReference type="PROSITE" id="PS00409">
    <property type="entry name" value="PROKAR_NTER_METHYL"/>
    <property type="match status" value="1"/>
</dbReference>
<dbReference type="AlphaFoldDB" id="A0A3N1Y9X5"/>
<sequence>MGRRAEGFTLVELVIAIVILAIAVAGVLLAFQQTAARSADPLLVQQAVAVAEAYLEEIQLRAFDDPDGADGEASRADYDDVDDYDGLSDLGARDQEGNAVAGLGDYRVDVAVAHAALHTVPAADAYRIEVRVRHQRRADVDVTLTGYRTRY</sequence>
<name>A0A3N1Y9X5_9GAMM</name>
<feature type="transmembrane region" description="Helical" evidence="1">
    <location>
        <begin position="7"/>
        <end position="31"/>
    </location>
</feature>
<dbReference type="OrthoDB" id="5784010at2"/>
<gene>
    <name evidence="2" type="ORF">EDC57_0093</name>
</gene>
<dbReference type="RefSeq" id="WP_123399175.1">
    <property type="nucleotide sequence ID" value="NZ_RJVI01000001.1"/>
</dbReference>
<keyword evidence="1" id="KW-0472">Membrane</keyword>
<dbReference type="EMBL" id="RJVI01000001">
    <property type="protein sequence ID" value="ROR34197.1"/>
    <property type="molecule type" value="Genomic_DNA"/>
</dbReference>
<dbReference type="Proteomes" id="UP000276634">
    <property type="component" value="Unassembled WGS sequence"/>
</dbReference>